<proteinExistence type="predicted"/>
<name>A0A3B1AVR8_9ZZZZ</name>
<evidence type="ECO:0000313" key="1">
    <source>
        <dbReference type="EMBL" id="VAX02340.1"/>
    </source>
</evidence>
<organism evidence="1">
    <name type="scientific">hydrothermal vent metagenome</name>
    <dbReference type="NCBI Taxonomy" id="652676"/>
    <lineage>
        <taxon>unclassified sequences</taxon>
        <taxon>metagenomes</taxon>
        <taxon>ecological metagenomes</taxon>
    </lineage>
</organism>
<evidence type="ECO:0008006" key="2">
    <source>
        <dbReference type="Google" id="ProtNLM"/>
    </source>
</evidence>
<accession>A0A3B1AVR8</accession>
<dbReference type="AlphaFoldDB" id="A0A3B1AVR8"/>
<sequence length="249" mass="28301">MKALGSEELLNAWEQGLSKPLLPRMLILLAAACPEIQADALAKLSIGQRDLRLLQLRTHLFGQRLLNTAVCPECGERIEWESNTTDFIQQPEENSTTADEFDLNADGYALRFRLPNSLDITAVINTSPDNDNAEKMQQHLLSRCLLKAEQSGKNCHFHQLPDSVIRKLSQQIEQLDSYADIRIQLNCPECSHSWTVLFDITGFLWTEVNEWAQQILQTVYKLAAGYGWSEQEILRLSSVRRQLYLGMLG</sequence>
<reference evidence="1" key="1">
    <citation type="submission" date="2018-06" db="EMBL/GenBank/DDBJ databases">
        <authorList>
            <person name="Zhirakovskaya E."/>
        </authorList>
    </citation>
    <scope>NUCLEOTIDE SEQUENCE</scope>
</reference>
<dbReference type="InterPro" id="IPR024364">
    <property type="entry name" value="Baseplate_phage_T4-like"/>
</dbReference>
<dbReference type="EMBL" id="UOFV01000306">
    <property type="protein sequence ID" value="VAX02340.1"/>
    <property type="molecule type" value="Genomic_DNA"/>
</dbReference>
<gene>
    <name evidence="1" type="ORF">MNBD_GAMMA19-1671</name>
</gene>
<protein>
    <recommendedName>
        <fullName evidence="2">Phage baseplate protein</fullName>
    </recommendedName>
</protein>
<dbReference type="Pfam" id="PF12322">
    <property type="entry name" value="T4_baseplate"/>
    <property type="match status" value="1"/>
</dbReference>